<reference evidence="1" key="1">
    <citation type="submission" date="2018-06" db="EMBL/GenBank/DDBJ databases">
        <authorList>
            <person name="Zhirakovskaya E."/>
        </authorList>
    </citation>
    <scope>NUCLEOTIDE SEQUENCE</scope>
</reference>
<accession>A0A3B1A2S8</accession>
<gene>
    <name evidence="1" type="ORF">MNBD_GAMMA20-2236</name>
</gene>
<organism evidence="1">
    <name type="scientific">hydrothermal vent metagenome</name>
    <dbReference type="NCBI Taxonomy" id="652676"/>
    <lineage>
        <taxon>unclassified sequences</taxon>
        <taxon>metagenomes</taxon>
        <taxon>ecological metagenomes</taxon>
    </lineage>
</organism>
<dbReference type="AlphaFoldDB" id="A0A3B1A2S8"/>
<name>A0A3B1A2S8_9ZZZZ</name>
<proteinExistence type="predicted"/>
<protein>
    <submittedName>
        <fullName evidence="1">Uncharacterized protein</fullName>
    </submittedName>
</protein>
<sequence>MIEHLKNFDEEVPKWDIALAALAREEFDKGGRNLSLEDFKRQAAEHAIRFDDIMVTLFELCIQGEWQYQDADGNNCAITREEVDNLYIGGRLADKDVAGYTGSWYPLK</sequence>
<evidence type="ECO:0000313" key="1">
    <source>
        <dbReference type="EMBL" id="VAX00066.1"/>
    </source>
</evidence>
<dbReference type="EMBL" id="UOFU01000189">
    <property type="protein sequence ID" value="VAX00066.1"/>
    <property type="molecule type" value="Genomic_DNA"/>
</dbReference>